<reference evidence="3" key="2">
    <citation type="submission" date="2015-07" db="EMBL/GenBank/DDBJ databases">
        <authorList>
            <person name="Noorani M."/>
        </authorList>
    </citation>
    <scope>NUCLEOTIDE SEQUENCE</scope>
    <source>
        <strain evidence="3">Yugu1</strain>
    </source>
</reference>
<evidence type="ECO:0000313" key="3">
    <source>
        <dbReference type="EMBL" id="RCV16815.1"/>
    </source>
</evidence>
<feature type="region of interest" description="Disordered" evidence="2">
    <location>
        <begin position="63"/>
        <end position="149"/>
    </location>
</feature>
<dbReference type="GO" id="GO:0010150">
    <property type="term" value="P:leaf senescence"/>
    <property type="evidence" value="ECO:0007669"/>
    <property type="project" value="UniProtKB-ARBA"/>
</dbReference>
<dbReference type="InterPro" id="IPR007608">
    <property type="entry name" value="Senescence_reg_S40"/>
</dbReference>
<dbReference type="STRING" id="4555.A0A368QFQ1"/>
<protein>
    <submittedName>
        <fullName evidence="3">Uncharacterized protein</fullName>
    </submittedName>
</protein>
<organism evidence="3">
    <name type="scientific">Setaria italica</name>
    <name type="common">Foxtail millet</name>
    <name type="synonym">Panicum italicum</name>
    <dbReference type="NCBI Taxonomy" id="4555"/>
    <lineage>
        <taxon>Eukaryota</taxon>
        <taxon>Viridiplantae</taxon>
        <taxon>Streptophyta</taxon>
        <taxon>Embryophyta</taxon>
        <taxon>Tracheophyta</taxon>
        <taxon>Spermatophyta</taxon>
        <taxon>Magnoliopsida</taxon>
        <taxon>Liliopsida</taxon>
        <taxon>Poales</taxon>
        <taxon>Poaceae</taxon>
        <taxon>PACMAD clade</taxon>
        <taxon>Panicoideae</taxon>
        <taxon>Panicodae</taxon>
        <taxon>Paniceae</taxon>
        <taxon>Cenchrinae</taxon>
        <taxon>Setaria</taxon>
    </lineage>
</organism>
<dbReference type="PANTHER" id="PTHR33083:SF19">
    <property type="entry name" value="OS05G0531100 PROTEIN"/>
    <property type="match status" value="1"/>
</dbReference>
<dbReference type="EMBL" id="CM003530">
    <property type="protein sequence ID" value="RCV16815.1"/>
    <property type="molecule type" value="Genomic_DNA"/>
</dbReference>
<name>A0A368QFQ1_SETIT</name>
<dbReference type="Pfam" id="PF04520">
    <property type="entry name" value="Senescence_reg"/>
    <property type="match status" value="1"/>
</dbReference>
<evidence type="ECO:0000256" key="2">
    <source>
        <dbReference type="SAM" id="MobiDB-lite"/>
    </source>
</evidence>
<dbReference type="AlphaFoldDB" id="A0A368QFQ1"/>
<dbReference type="OrthoDB" id="672058at2759"/>
<reference evidence="3" key="1">
    <citation type="journal article" date="2012" name="Nat. Biotechnol.">
        <title>Reference genome sequence of the model plant Setaria.</title>
        <authorList>
            <person name="Bennetzen J.L."/>
            <person name="Schmutz J."/>
            <person name="Wang H."/>
            <person name="Percifield R."/>
            <person name="Hawkins J."/>
            <person name="Pontaroli A.C."/>
            <person name="Estep M."/>
            <person name="Feng L."/>
            <person name="Vaughn J.N."/>
            <person name="Grimwood J."/>
            <person name="Jenkins J."/>
            <person name="Barry K."/>
            <person name="Lindquist E."/>
            <person name="Hellsten U."/>
            <person name="Deshpande S."/>
            <person name="Wang X."/>
            <person name="Wu X."/>
            <person name="Mitros T."/>
            <person name="Triplett J."/>
            <person name="Yang X."/>
            <person name="Ye C.Y."/>
            <person name="Mauro-Herrera M."/>
            <person name="Wang L."/>
            <person name="Li P."/>
            <person name="Sharma M."/>
            <person name="Sharma R."/>
            <person name="Ronald P.C."/>
            <person name="Panaud O."/>
            <person name="Kellogg E.A."/>
            <person name="Brutnell T.P."/>
            <person name="Doust A.N."/>
            <person name="Tuskan G.A."/>
            <person name="Rokhsar D."/>
            <person name="Devos K.M."/>
        </authorList>
    </citation>
    <scope>NUCLEOTIDE SEQUENCE [LARGE SCALE GENOMIC DNA]</scope>
    <source>
        <strain evidence="3">Yugu1</strain>
    </source>
</reference>
<feature type="compositionally biased region" description="Basic and acidic residues" evidence="2">
    <location>
        <begin position="68"/>
        <end position="81"/>
    </location>
</feature>
<sequence>MPLQSSHPRKKSAGSPRHATASFQSTPDATINSSGHGHIELCPSPTARPPYHVMEEFQEAEILWPSSNDHRDNDNGDDIRRTGTTTLPPVRPKPASQELSAPVEISRRKRRCRPWAASEHATFDQETGGGGDGEEDGSTDDAKQRSAKGLTIVVPPHVLLARRRLLGGRTAAYSMCAGKGRTLKGRDLRDVRNLVLKMTGFIEK</sequence>
<gene>
    <name evidence="3" type="ORF">SETIT_3G168300v2</name>
</gene>
<dbReference type="PANTHER" id="PTHR33083">
    <property type="entry name" value="EXPRESSED PROTEIN"/>
    <property type="match status" value="1"/>
</dbReference>
<feature type="region of interest" description="Disordered" evidence="2">
    <location>
        <begin position="1"/>
        <end position="47"/>
    </location>
</feature>
<proteinExistence type="inferred from homology"/>
<accession>A0A368QFQ1</accession>
<evidence type="ECO:0000256" key="1">
    <source>
        <dbReference type="ARBA" id="ARBA00034773"/>
    </source>
</evidence>
<comment type="similarity">
    <text evidence="1">Belongs to the senescence regulator S40 family.</text>
</comment>
<feature type="compositionally biased region" description="Polar residues" evidence="2">
    <location>
        <begin position="21"/>
        <end position="35"/>
    </location>
</feature>